<dbReference type="Gene3D" id="1.10.260.40">
    <property type="entry name" value="lambda repressor-like DNA-binding domains"/>
    <property type="match status" value="1"/>
</dbReference>
<dbReference type="KEGG" id="sku:Sulku_0992"/>
<dbReference type="GO" id="GO:0003677">
    <property type="term" value="F:DNA binding"/>
    <property type="evidence" value="ECO:0007669"/>
    <property type="project" value="UniProtKB-KW"/>
</dbReference>
<keyword evidence="6" id="KW-1185">Reference proteome</keyword>
<evidence type="ECO:0000259" key="4">
    <source>
        <dbReference type="Pfam" id="PF00717"/>
    </source>
</evidence>
<dbReference type="CDD" id="cd06529">
    <property type="entry name" value="S24_LexA-like"/>
    <property type="match status" value="1"/>
</dbReference>
<dbReference type="Proteomes" id="UP000008721">
    <property type="component" value="Chromosome"/>
</dbReference>
<organism evidence="5 6">
    <name type="scientific">Sulfuricurvum kujiense (strain ATCC BAA-921 / DSM 16994 / JCM 11577 / YK-1)</name>
    <dbReference type="NCBI Taxonomy" id="709032"/>
    <lineage>
        <taxon>Bacteria</taxon>
        <taxon>Pseudomonadati</taxon>
        <taxon>Campylobacterota</taxon>
        <taxon>Epsilonproteobacteria</taxon>
        <taxon>Campylobacterales</taxon>
        <taxon>Sulfurimonadaceae</taxon>
        <taxon>Sulfuricurvum</taxon>
    </lineage>
</organism>
<dbReference type="InterPro" id="IPR010982">
    <property type="entry name" value="Lambda_DNA-bd_dom_sf"/>
</dbReference>
<dbReference type="RefSeq" id="WP_013459852.1">
    <property type="nucleotide sequence ID" value="NC_014762.1"/>
</dbReference>
<feature type="domain" description="Peptidase S24/S26A/S26B/S26C" evidence="4">
    <location>
        <begin position="93"/>
        <end position="212"/>
    </location>
</feature>
<dbReference type="EMBL" id="CP002355">
    <property type="protein sequence ID" value="ADR33655.1"/>
    <property type="molecule type" value="Genomic_DNA"/>
</dbReference>
<dbReference type="InterPro" id="IPR036286">
    <property type="entry name" value="LexA/Signal_pep-like_sf"/>
</dbReference>
<dbReference type="Gene3D" id="2.10.109.10">
    <property type="entry name" value="Umud Fragment, subunit A"/>
    <property type="match status" value="1"/>
</dbReference>
<dbReference type="InterPro" id="IPR015927">
    <property type="entry name" value="Peptidase_S24_S26A/B/C"/>
</dbReference>
<dbReference type="SUPFAM" id="SSF51306">
    <property type="entry name" value="LexA/Signal peptidase"/>
    <property type="match status" value="1"/>
</dbReference>
<dbReference type="PANTHER" id="PTHR40661">
    <property type="match status" value="1"/>
</dbReference>
<dbReference type="InterPro" id="IPR039418">
    <property type="entry name" value="LexA-like"/>
</dbReference>
<dbReference type="HOGENOM" id="CLU_066192_1_2_7"/>
<evidence type="ECO:0000256" key="1">
    <source>
        <dbReference type="ARBA" id="ARBA00023015"/>
    </source>
</evidence>
<evidence type="ECO:0000313" key="5">
    <source>
        <dbReference type="EMBL" id="ADR33655.1"/>
    </source>
</evidence>
<dbReference type="AlphaFoldDB" id="E4U2S0"/>
<keyword evidence="1" id="KW-0805">Transcription regulation</keyword>
<accession>E4U2S0</accession>
<name>E4U2S0_SULKY</name>
<evidence type="ECO:0000256" key="2">
    <source>
        <dbReference type="ARBA" id="ARBA00023125"/>
    </source>
</evidence>
<evidence type="ECO:0000313" key="6">
    <source>
        <dbReference type="Proteomes" id="UP000008721"/>
    </source>
</evidence>
<dbReference type="eggNOG" id="COG2932">
    <property type="taxonomic scope" value="Bacteria"/>
</dbReference>
<proteinExistence type="predicted"/>
<evidence type="ECO:0000256" key="3">
    <source>
        <dbReference type="ARBA" id="ARBA00023163"/>
    </source>
</evidence>
<dbReference type="OrthoDB" id="5363392at2"/>
<protein>
    <submittedName>
        <fullName evidence="5">Phage repressor</fullName>
    </submittedName>
</protein>
<sequence length="219" mass="24999">MKTFSDIVETIKDIVSSEFPEKKVFDKDVAELLDISQMNFATMKKRNKIPFTELLDFCAKRSIAINWLLYNQSPESLIEPTNRFYMVRYFSSVNASAGGGADNEELDYEPLMLEDNFVLSLGGEKELRHIEAINVSGDSMEPSFSYNDIIFINRSKTDISRGGIFTIRTEHGLFIKRIQVRIDGKLDIISDNKDYPTYVARRDEVEVIGRVVGRFGGIE</sequence>
<keyword evidence="3" id="KW-0804">Transcription</keyword>
<dbReference type="Pfam" id="PF00717">
    <property type="entry name" value="Peptidase_S24"/>
    <property type="match status" value="1"/>
</dbReference>
<gene>
    <name evidence="5" type="ordered locus">Sulku_0992</name>
</gene>
<dbReference type="PANTHER" id="PTHR40661:SF3">
    <property type="entry name" value="FELS-1 PROPHAGE TRANSCRIPTIONAL REGULATOR"/>
    <property type="match status" value="1"/>
</dbReference>
<reference evidence="5 6" key="1">
    <citation type="journal article" date="2012" name="Stand. Genomic Sci.">
        <title>Complete genome sequence of the sulfur compounds oxidizing chemolithoautotroph Sulfuricurvum kujiense type strain (YK-1(T)).</title>
        <authorList>
            <person name="Han C."/>
            <person name="Kotsyurbenko O."/>
            <person name="Chertkov O."/>
            <person name="Held B."/>
            <person name="Lapidus A."/>
            <person name="Nolan M."/>
            <person name="Lucas S."/>
            <person name="Hammon N."/>
            <person name="Deshpande S."/>
            <person name="Cheng J.F."/>
            <person name="Tapia R."/>
            <person name="Goodwin L.A."/>
            <person name="Pitluck S."/>
            <person name="Liolios K."/>
            <person name="Pagani I."/>
            <person name="Ivanova N."/>
            <person name="Mavromatis K."/>
            <person name="Mikhailova N."/>
            <person name="Pati A."/>
            <person name="Chen A."/>
            <person name="Palaniappan K."/>
            <person name="Land M."/>
            <person name="Hauser L."/>
            <person name="Chang Y.J."/>
            <person name="Jeffries C.D."/>
            <person name="Brambilla E.M."/>
            <person name="Rohde M."/>
            <person name="Spring S."/>
            <person name="Sikorski J."/>
            <person name="Goker M."/>
            <person name="Woyke T."/>
            <person name="Bristow J."/>
            <person name="Eisen J.A."/>
            <person name="Markowitz V."/>
            <person name="Hugenholtz P."/>
            <person name="Kyrpides N.C."/>
            <person name="Klenk H.P."/>
            <person name="Detter J.C."/>
        </authorList>
    </citation>
    <scope>NUCLEOTIDE SEQUENCE [LARGE SCALE GENOMIC DNA]</scope>
    <source>
        <strain evidence="6">ATCC BAA-921 / DSM 16994 / JCM 11577 / YK-1</strain>
    </source>
</reference>
<dbReference type="STRING" id="709032.Sulku_0992"/>
<keyword evidence="2" id="KW-0238">DNA-binding</keyword>